<dbReference type="Pfam" id="PF13963">
    <property type="entry name" value="Transpos_assoc"/>
    <property type="match status" value="1"/>
</dbReference>
<gene>
    <name evidence="2" type="ORF">V8G54_035262</name>
</gene>
<protein>
    <recommendedName>
        <fullName evidence="1">Transposase-associated domain-containing protein</fullName>
    </recommendedName>
</protein>
<keyword evidence="3" id="KW-1185">Reference proteome</keyword>
<dbReference type="Proteomes" id="UP001374535">
    <property type="component" value="Chromosome 11"/>
</dbReference>
<evidence type="ECO:0000313" key="3">
    <source>
        <dbReference type="Proteomes" id="UP001374535"/>
    </source>
</evidence>
<proteinExistence type="predicted"/>
<dbReference type="AlphaFoldDB" id="A0AAQ3RAJ2"/>
<accession>A0AAQ3RAJ2</accession>
<feature type="domain" description="Transposase-associated" evidence="1">
    <location>
        <begin position="4"/>
        <end position="71"/>
    </location>
</feature>
<evidence type="ECO:0000259" key="1">
    <source>
        <dbReference type="Pfam" id="PF13963"/>
    </source>
</evidence>
<name>A0AAQ3RAJ2_VIGMU</name>
<dbReference type="EMBL" id="CP144690">
    <property type="protein sequence ID" value="WVY89748.1"/>
    <property type="molecule type" value="Genomic_DNA"/>
</dbReference>
<reference evidence="2 3" key="1">
    <citation type="journal article" date="2023" name="Life. Sci Alliance">
        <title>Evolutionary insights into 3D genome organization and epigenetic landscape of Vigna mungo.</title>
        <authorList>
            <person name="Junaid A."/>
            <person name="Singh B."/>
            <person name="Bhatia S."/>
        </authorList>
    </citation>
    <scope>NUCLEOTIDE SEQUENCE [LARGE SCALE GENOMIC DNA]</scope>
    <source>
        <strain evidence="2">Urdbean</strain>
    </source>
</reference>
<dbReference type="InterPro" id="IPR029480">
    <property type="entry name" value="Transpos_assoc"/>
</dbReference>
<sequence length="122" mass="14825">MNDYRIGKEYERGVFEFLEYVKEHAKLVNETYFCPYVRCLNQVLKDLDNIRDHLFIYGIMRSYTIWTWHGEVLYHPKMSRGSNYVDKWMSGYLEEMVRDVGKEKSNNNIYELFWNNTRNLGS</sequence>
<evidence type="ECO:0000313" key="2">
    <source>
        <dbReference type="EMBL" id="WVY89748.1"/>
    </source>
</evidence>
<organism evidence="2 3">
    <name type="scientific">Vigna mungo</name>
    <name type="common">Black gram</name>
    <name type="synonym">Phaseolus mungo</name>
    <dbReference type="NCBI Taxonomy" id="3915"/>
    <lineage>
        <taxon>Eukaryota</taxon>
        <taxon>Viridiplantae</taxon>
        <taxon>Streptophyta</taxon>
        <taxon>Embryophyta</taxon>
        <taxon>Tracheophyta</taxon>
        <taxon>Spermatophyta</taxon>
        <taxon>Magnoliopsida</taxon>
        <taxon>eudicotyledons</taxon>
        <taxon>Gunneridae</taxon>
        <taxon>Pentapetalae</taxon>
        <taxon>rosids</taxon>
        <taxon>fabids</taxon>
        <taxon>Fabales</taxon>
        <taxon>Fabaceae</taxon>
        <taxon>Papilionoideae</taxon>
        <taxon>50 kb inversion clade</taxon>
        <taxon>NPAAA clade</taxon>
        <taxon>indigoferoid/millettioid clade</taxon>
        <taxon>Phaseoleae</taxon>
        <taxon>Vigna</taxon>
    </lineage>
</organism>